<keyword evidence="2" id="KW-1185">Reference proteome</keyword>
<evidence type="ECO:0000313" key="1">
    <source>
        <dbReference type="EMBL" id="KAK2101509.1"/>
    </source>
</evidence>
<accession>A0ABQ9UWM6</accession>
<dbReference type="EMBL" id="JASSZA010000009">
    <property type="protein sequence ID" value="KAK2101509.1"/>
    <property type="molecule type" value="Genomic_DNA"/>
</dbReference>
<dbReference type="Proteomes" id="UP001266305">
    <property type="component" value="Unassembled WGS sequence"/>
</dbReference>
<sequence length="167" mass="17335">MAQKWVGATLTASILELGTWSPEVPSALEVYRCHLPRSLAKRLQLMDLVPKPSSWATAQNSGGSAYSEERDGPYGLLSINTVTVLDAEGLCTGPCSYEDDGYPALDLDASHEPSPGLEDPLLDAGTTVLSGGCVSAGSPGLGGPLGSLLDRLKPPLADGEDWAGGLR</sequence>
<evidence type="ECO:0000313" key="2">
    <source>
        <dbReference type="Proteomes" id="UP001266305"/>
    </source>
</evidence>
<protein>
    <submittedName>
        <fullName evidence="1">Interleukin-21 receptor</fullName>
    </submittedName>
</protein>
<gene>
    <name evidence="1" type="primary">IL21R_2</name>
    <name evidence="1" type="ORF">P7K49_019175</name>
</gene>
<organism evidence="1 2">
    <name type="scientific">Saguinus oedipus</name>
    <name type="common">Cotton-top tamarin</name>
    <name type="synonym">Oedipomidas oedipus</name>
    <dbReference type="NCBI Taxonomy" id="9490"/>
    <lineage>
        <taxon>Eukaryota</taxon>
        <taxon>Metazoa</taxon>
        <taxon>Chordata</taxon>
        <taxon>Craniata</taxon>
        <taxon>Vertebrata</taxon>
        <taxon>Euteleostomi</taxon>
        <taxon>Mammalia</taxon>
        <taxon>Eutheria</taxon>
        <taxon>Euarchontoglires</taxon>
        <taxon>Primates</taxon>
        <taxon>Haplorrhini</taxon>
        <taxon>Platyrrhini</taxon>
        <taxon>Cebidae</taxon>
        <taxon>Callitrichinae</taxon>
        <taxon>Saguinus</taxon>
    </lineage>
</organism>
<name>A0ABQ9UWM6_SAGOE</name>
<reference evidence="1 2" key="1">
    <citation type="submission" date="2023-05" db="EMBL/GenBank/DDBJ databases">
        <title>B98-5 Cell Line De Novo Hybrid Assembly: An Optical Mapping Approach.</title>
        <authorList>
            <person name="Kananen K."/>
            <person name="Auerbach J.A."/>
            <person name="Kautto E."/>
            <person name="Blachly J.S."/>
        </authorList>
    </citation>
    <scope>NUCLEOTIDE SEQUENCE [LARGE SCALE GENOMIC DNA]</scope>
    <source>
        <strain evidence="1">B95-8</strain>
        <tissue evidence="1">Cell line</tissue>
    </source>
</reference>
<proteinExistence type="predicted"/>
<comment type="caution">
    <text evidence="1">The sequence shown here is derived from an EMBL/GenBank/DDBJ whole genome shotgun (WGS) entry which is preliminary data.</text>
</comment>
<keyword evidence="1" id="KW-0675">Receptor</keyword>